<dbReference type="OrthoDB" id="5540794at2"/>
<keyword evidence="1" id="KW-0732">Signal</keyword>
<accession>A0A5B8XSS1</accession>
<dbReference type="KEGG" id="bbae:FRD01_11855"/>
<keyword evidence="3" id="KW-1185">Reference proteome</keyword>
<organism evidence="2 3">
    <name type="scientific">Microvenator marinus</name>
    <dbReference type="NCBI Taxonomy" id="2600177"/>
    <lineage>
        <taxon>Bacteria</taxon>
        <taxon>Deltaproteobacteria</taxon>
        <taxon>Bradymonadales</taxon>
        <taxon>Microvenatoraceae</taxon>
        <taxon>Microvenator</taxon>
    </lineage>
</organism>
<evidence type="ECO:0000313" key="3">
    <source>
        <dbReference type="Proteomes" id="UP000321595"/>
    </source>
</evidence>
<evidence type="ECO:0000256" key="1">
    <source>
        <dbReference type="SAM" id="SignalP"/>
    </source>
</evidence>
<dbReference type="RefSeq" id="WP_146959886.1">
    <property type="nucleotide sequence ID" value="NZ_CP042467.1"/>
</dbReference>
<protein>
    <submittedName>
        <fullName evidence="2">Uncharacterized protein</fullName>
    </submittedName>
</protein>
<evidence type="ECO:0000313" key="2">
    <source>
        <dbReference type="EMBL" id="QED27918.1"/>
    </source>
</evidence>
<dbReference type="PROSITE" id="PS51257">
    <property type="entry name" value="PROKAR_LIPOPROTEIN"/>
    <property type="match status" value="1"/>
</dbReference>
<reference evidence="2 3" key="1">
    <citation type="submission" date="2019-08" db="EMBL/GenBank/DDBJ databases">
        <authorList>
            <person name="Liang Q."/>
        </authorList>
    </citation>
    <scope>NUCLEOTIDE SEQUENCE [LARGE SCALE GENOMIC DNA]</scope>
    <source>
        <strain evidence="2 3">V1718</strain>
    </source>
</reference>
<proteinExistence type="predicted"/>
<gene>
    <name evidence="2" type="ORF">FRD01_11855</name>
</gene>
<dbReference type="Proteomes" id="UP000321595">
    <property type="component" value="Chromosome"/>
</dbReference>
<feature type="chain" id="PRO_5023149700" evidence="1">
    <location>
        <begin position="19"/>
        <end position="420"/>
    </location>
</feature>
<name>A0A5B8XSS1_9DELT</name>
<feature type="signal peptide" evidence="1">
    <location>
        <begin position="1"/>
        <end position="18"/>
    </location>
</feature>
<sequence>MKPILAILLVLGIGCVDATGGADSNSDLGLDLGTTEDMRLDFALDLNEFGSDGDFETVEDVAPPFCNSASDPIAAAKSEQDFYLPSLNSETREISNQDWNLPWENGAADISGGLVAIVGDEGRQRGLRGAWVPYGEDLNFHLIDYYADSNTEVFPKPDPEILPPYLAVSVLVDHKSVEAEYSWDWRGMDYQSQSLFMKVPHESEQTVKVRIPASAFPEARAYDIVVFFFKPNALSSEMIQMFRMTLYYGGFDIPEHPCIPLAEGVELSGAEKAYEERGDWYAWSNRISVYHEDPAESHERESLIEVPANATSVSMNMLLRGTSRENFALEHVPMKIVTFVDYEVQDDPILIGLPQEDRTFAHRDQLEVDLNPGPETIVWVAGIYNPWIPAVSWNNIANPDIQGLYWAYRSNRLIFRRAAE</sequence>
<dbReference type="AlphaFoldDB" id="A0A5B8XSS1"/>
<dbReference type="EMBL" id="CP042467">
    <property type="protein sequence ID" value="QED27918.1"/>
    <property type="molecule type" value="Genomic_DNA"/>
</dbReference>